<name>A0A078A8F5_STYLE</name>
<evidence type="ECO:0000313" key="5">
    <source>
        <dbReference type="Proteomes" id="UP000039865"/>
    </source>
</evidence>
<reference evidence="4 5" key="1">
    <citation type="submission" date="2014-06" db="EMBL/GenBank/DDBJ databases">
        <authorList>
            <person name="Swart Estienne"/>
        </authorList>
    </citation>
    <scope>NUCLEOTIDE SEQUENCE [LARGE SCALE GENOMIC DNA]</scope>
    <source>
        <strain evidence="4 5">130c</strain>
    </source>
</reference>
<dbReference type="PANTHER" id="PTHR44324">
    <property type="entry name" value="WD40 REPEAT DOMAIN 95"/>
    <property type="match status" value="1"/>
</dbReference>
<keyword evidence="2" id="KW-0853">WD repeat</keyword>
<proteinExistence type="predicted"/>
<keyword evidence="1" id="KW-0677">Repeat</keyword>
<dbReference type="Proteomes" id="UP000039865">
    <property type="component" value="Unassembled WGS sequence"/>
</dbReference>
<dbReference type="PANTHER" id="PTHR44324:SF4">
    <property type="entry name" value="WD40 REPEAT DOMAIN 95"/>
    <property type="match status" value="1"/>
</dbReference>
<sequence>MLEGHDYMITAICLIQETNQLLSADEMSNVKSWDLNSNRCIQTFTFQLIEEGNNQFSQKQIDMDENLEIVDVFYNQQNKMLVLSTKLIDGDTGQTTKLYQNISQIQTSICCMVLDKTLKHFITADIYGRIETYGVINGKKSYSLVSHKAEITYIAITDDISLNWLMSYSQAENLFMVQSLDKHGNIVRLLKNPIGFSNNPKEDEVIGIDHYNNHVAFFTQKRVIIWDIQSMKFETYINVIENEFIVKGKFSTTLAKIIILSLDNGKVHFYKMSSGIQPCLILSIISLKILQYATQITLDDQMMYLGLNSGEIQQYQSQVKIWKRRPSLLKTLSNATNMKLQNEYDKFQEKNGAYIIPQGVYVNNQVPITLQKIVTIKEQNFILVSTMKPIFKIYVAADLQPIINISLKLPYPIQWDLHIGTDNKRIQNIKNAIDNLSKKELDVLIERFQSQQEGDYKNPIILQGAFRRFIQHNIYEQMQKRTNIKKLQNLNDEQIKQEKIVEIYERDEIIRKLQEQYSSVFATPKSLETYQEIREKYEQGNIDRQVFEKIPTLLYGNVDILDIDRESDEKIERYMSFVRNFDKKSKESEKIKDFVKKSPNFNWKNRKQLRGKVKRRNSRYRTKRQRLIQIEQEGELDQILQFEKQTRQQNAQRKHIQESKEHLQFIDTLKNIKFTLAQSKRNNIKESQKENSKEKCKDTSIKEQDELQIMDTQKSTTMQSDDKQSRMFQPPKLCKKPVKRFSGQLANEGSIEIFDTFSMKQYDFPTESTSLHINIPILRQITRESLNTPQSQPFMNKRLSSKLKIEENLQPQKPGTAFASSSQLSVKNKNQDRFLKKKVFNFEDLATLIKRDQGTMSSMQQVSPSIIQPSIQNIGQSPSVITSGCGFYSQRGPRGQDRQNLTGSLLQPPRTTQGIVNETTSRILGRNLTTAETTISEWSYGNKGAYTNIVGESLASARIRNGIFKNKI</sequence>
<keyword evidence="5" id="KW-1185">Reference proteome</keyword>
<dbReference type="EMBL" id="CCKQ01006814">
    <property type="protein sequence ID" value="CDW78151.1"/>
    <property type="molecule type" value="Genomic_DNA"/>
</dbReference>
<organism evidence="4 5">
    <name type="scientific">Stylonychia lemnae</name>
    <name type="common">Ciliate</name>
    <dbReference type="NCBI Taxonomy" id="5949"/>
    <lineage>
        <taxon>Eukaryota</taxon>
        <taxon>Sar</taxon>
        <taxon>Alveolata</taxon>
        <taxon>Ciliophora</taxon>
        <taxon>Intramacronucleata</taxon>
        <taxon>Spirotrichea</taxon>
        <taxon>Stichotrichia</taxon>
        <taxon>Sporadotrichida</taxon>
        <taxon>Oxytrichidae</taxon>
        <taxon>Stylonychinae</taxon>
        <taxon>Stylonychia</taxon>
    </lineage>
</organism>
<dbReference type="InterPro" id="IPR001680">
    <property type="entry name" value="WD40_rpt"/>
</dbReference>
<dbReference type="Gene3D" id="2.130.10.10">
    <property type="entry name" value="YVTN repeat-like/Quinoprotein amine dehydrogenase"/>
    <property type="match status" value="1"/>
</dbReference>
<dbReference type="SUPFAM" id="SSF50978">
    <property type="entry name" value="WD40 repeat-like"/>
    <property type="match status" value="1"/>
</dbReference>
<evidence type="ECO:0000256" key="1">
    <source>
        <dbReference type="ARBA" id="ARBA00022737"/>
    </source>
</evidence>
<protein>
    <submittedName>
        <fullName evidence="4">Rna recognition motif</fullName>
    </submittedName>
</protein>
<gene>
    <name evidence="4" type="primary">Contig9698.g10373</name>
    <name evidence="4" type="ORF">STYLEM_7124</name>
</gene>
<dbReference type="InterPro" id="IPR015943">
    <property type="entry name" value="WD40/YVTN_repeat-like_dom_sf"/>
</dbReference>
<feature type="compositionally biased region" description="Basic and acidic residues" evidence="3">
    <location>
        <begin position="683"/>
        <end position="705"/>
    </location>
</feature>
<evidence type="ECO:0000313" key="4">
    <source>
        <dbReference type="EMBL" id="CDW78151.1"/>
    </source>
</evidence>
<dbReference type="InterPro" id="IPR036322">
    <property type="entry name" value="WD40_repeat_dom_sf"/>
</dbReference>
<dbReference type="InterPro" id="IPR051242">
    <property type="entry name" value="WD-EF-hand_domain"/>
</dbReference>
<accession>A0A078A8F5</accession>
<evidence type="ECO:0000256" key="2">
    <source>
        <dbReference type="PROSITE-ProRule" id="PRU00221"/>
    </source>
</evidence>
<dbReference type="PROSITE" id="PS50082">
    <property type="entry name" value="WD_REPEATS_2"/>
    <property type="match status" value="1"/>
</dbReference>
<dbReference type="InParanoid" id="A0A078A8F5"/>
<dbReference type="AlphaFoldDB" id="A0A078A8F5"/>
<feature type="region of interest" description="Disordered" evidence="3">
    <location>
        <begin position="683"/>
        <end position="707"/>
    </location>
</feature>
<feature type="repeat" description="WD" evidence="2">
    <location>
        <begin position="2"/>
        <end position="43"/>
    </location>
</feature>
<evidence type="ECO:0000256" key="3">
    <source>
        <dbReference type="SAM" id="MobiDB-lite"/>
    </source>
</evidence>